<gene>
    <name evidence="4" type="ORF">Cva_01561</name>
</gene>
<protein>
    <submittedName>
        <fullName evidence="4">Nitronate monooxygenase</fullName>
    </submittedName>
</protein>
<dbReference type="OrthoDB" id="9778912at2"/>
<dbReference type="AlphaFoldDB" id="A0A0K8MEE8"/>
<evidence type="ECO:0000313" key="4">
    <source>
        <dbReference type="EMBL" id="GAO98891.1"/>
    </source>
</evidence>
<evidence type="ECO:0000256" key="2">
    <source>
        <dbReference type="ARBA" id="ARBA00022643"/>
    </source>
</evidence>
<dbReference type="InterPro" id="IPR013785">
    <property type="entry name" value="Aldolase_TIM"/>
</dbReference>
<keyword evidence="1" id="KW-0285">Flavoprotein</keyword>
<dbReference type="GO" id="GO:0018580">
    <property type="term" value="F:nitronate monooxygenase activity"/>
    <property type="evidence" value="ECO:0007669"/>
    <property type="project" value="InterPro"/>
</dbReference>
<dbReference type="SUPFAM" id="SSF51412">
    <property type="entry name" value="Inosine monophosphate dehydrogenase (IMPDH)"/>
    <property type="match status" value="1"/>
</dbReference>
<keyword evidence="2" id="KW-0288">FMN</keyword>
<dbReference type="Gene3D" id="3.20.20.70">
    <property type="entry name" value="Aldolase class I"/>
    <property type="match status" value="1"/>
</dbReference>
<dbReference type="PANTHER" id="PTHR32332">
    <property type="entry name" value="2-NITROPROPANE DIOXYGENASE"/>
    <property type="match status" value="1"/>
</dbReference>
<name>A0A0K8MEE8_9PROT</name>
<dbReference type="Pfam" id="PF03060">
    <property type="entry name" value="NMO"/>
    <property type="match status" value="2"/>
</dbReference>
<evidence type="ECO:0000256" key="3">
    <source>
        <dbReference type="ARBA" id="ARBA00023002"/>
    </source>
</evidence>
<evidence type="ECO:0000256" key="1">
    <source>
        <dbReference type="ARBA" id="ARBA00022630"/>
    </source>
</evidence>
<dbReference type="EMBL" id="BBVC01000099">
    <property type="protein sequence ID" value="GAO98891.1"/>
    <property type="molecule type" value="Genomic_DNA"/>
</dbReference>
<comment type="caution">
    <text evidence="4">The sequence shown here is derived from an EMBL/GenBank/DDBJ whole genome shotgun (WGS) entry which is preliminary data.</text>
</comment>
<dbReference type="Proteomes" id="UP000036771">
    <property type="component" value="Unassembled WGS sequence"/>
</dbReference>
<dbReference type="STRING" id="1629334.Cva_01561"/>
<dbReference type="PANTHER" id="PTHR32332:SF20">
    <property type="entry name" value="2-NITROPROPANE DIOXYGENASE-LIKE PROTEIN"/>
    <property type="match status" value="1"/>
</dbReference>
<keyword evidence="3" id="KW-0560">Oxidoreductase</keyword>
<sequence length="346" mass="37507">MSNNASSYLNLLWKRGQDFLGVEIPILGGAMTWVSDHDLVSAISNAQGFGILACGAMTPDLLKNEIRKTQEYTKKPFGVNLITLHPMLSELIDVCVEFSISHVFLAGGLPPKEAIEKLKQAGIKTICFAPALALARRFVKQGVDALIIEGHEAGGHIGPVSTNILAQEILPVIQEVPVFVAGGIGRGEMILSFLEMGASGCQLGTRFVCARESRAHPRFKQAFINAAAREAIVSPQLDPRFPVIPVRALANAGAQRFIEFQRKMIDQVERGEEELKEAQLKIEHYWAGALRKAVIEGNIEEGSLMAGQSVGFVEKEQTTAEIIEELLGQALKAIGQRNSLSSLAVS</sequence>
<reference evidence="4 5" key="1">
    <citation type="submission" date="2015-03" db="EMBL/GenBank/DDBJ databases">
        <title>Caedibacter varicaedens, whole genome shotgun sequence.</title>
        <authorList>
            <person name="Suzuki H."/>
            <person name="Dapper A.L."/>
            <person name="Gibson A.K."/>
            <person name="Jackson C."/>
            <person name="Lee H."/>
            <person name="Pejaver V.R."/>
            <person name="Doak T."/>
            <person name="Lynch M."/>
        </authorList>
    </citation>
    <scope>NUCLEOTIDE SEQUENCE [LARGE SCALE GENOMIC DNA]</scope>
</reference>
<dbReference type="CDD" id="cd04730">
    <property type="entry name" value="NPD_like"/>
    <property type="match status" value="1"/>
</dbReference>
<keyword evidence="4" id="KW-0503">Monooxygenase</keyword>
<evidence type="ECO:0000313" key="5">
    <source>
        <dbReference type="Proteomes" id="UP000036771"/>
    </source>
</evidence>
<organism evidence="4 5">
    <name type="scientific">Caedimonas varicaedens</name>
    <dbReference type="NCBI Taxonomy" id="1629334"/>
    <lineage>
        <taxon>Bacteria</taxon>
        <taxon>Pseudomonadati</taxon>
        <taxon>Pseudomonadota</taxon>
        <taxon>Alphaproteobacteria</taxon>
        <taxon>Holosporales</taxon>
        <taxon>Caedimonadaceae</taxon>
        <taxon>Caedimonas</taxon>
    </lineage>
</organism>
<keyword evidence="5" id="KW-1185">Reference proteome</keyword>
<accession>A0A0K8MEE8</accession>
<proteinExistence type="predicted"/>
<dbReference type="InterPro" id="IPR004136">
    <property type="entry name" value="NMO"/>
</dbReference>